<feature type="compositionally biased region" description="Pro residues" evidence="13">
    <location>
        <begin position="877"/>
        <end position="894"/>
    </location>
</feature>
<feature type="region of interest" description="Disordered" evidence="13">
    <location>
        <begin position="841"/>
        <end position="917"/>
    </location>
</feature>
<comment type="similarity">
    <text evidence="4">Belongs to the SLA1 family.</text>
</comment>
<keyword evidence="6 11" id="KW-0728">SH3 domain</keyword>
<dbReference type="PANTHER" id="PTHR15735:SF21">
    <property type="entry name" value="PROTEIN NERVOUS WRECK"/>
    <property type="match status" value="1"/>
</dbReference>
<evidence type="ECO:0000256" key="7">
    <source>
        <dbReference type="ARBA" id="ARBA00022583"/>
    </source>
</evidence>
<keyword evidence="9" id="KW-0009">Actin-binding</keyword>
<dbReference type="GO" id="GO:0003779">
    <property type="term" value="F:actin binding"/>
    <property type="evidence" value="ECO:0007669"/>
    <property type="project" value="UniProtKB-KW"/>
</dbReference>
<comment type="subcellular location">
    <subcellularLocation>
        <location evidence="3">Cell membrane</location>
        <topology evidence="3">Peripheral membrane protein</topology>
        <orientation evidence="3">Cytoplasmic side</orientation>
    </subcellularLocation>
    <subcellularLocation>
        <location evidence="2">Cytoplasm</location>
        <location evidence="2">Cytoskeleton</location>
        <location evidence="2">Actin patch</location>
    </subcellularLocation>
    <subcellularLocation>
        <location evidence="1">Endosome membrane</location>
        <topology evidence="1">Peripheral membrane protein</topology>
        <orientation evidence="1">Cytoplasmic side</orientation>
    </subcellularLocation>
</comment>
<reference evidence="15" key="1">
    <citation type="submission" date="2022-08" db="EMBL/GenBank/DDBJ databases">
        <authorList>
            <person name="Kallberg Y."/>
            <person name="Tangrot J."/>
            <person name="Rosling A."/>
        </authorList>
    </citation>
    <scope>NUCLEOTIDE SEQUENCE</scope>
    <source>
        <strain evidence="15">Wild A</strain>
    </source>
</reference>
<dbReference type="InterPro" id="IPR035800">
    <property type="entry name" value="Sla1_SH3_1"/>
</dbReference>
<dbReference type="AlphaFoldDB" id="A0A9W4SUX8"/>
<feature type="region of interest" description="Disordered" evidence="13">
    <location>
        <begin position="263"/>
        <end position="301"/>
    </location>
</feature>
<dbReference type="SMART" id="SM00326">
    <property type="entry name" value="SH3"/>
    <property type="match status" value="3"/>
</dbReference>
<keyword evidence="10" id="KW-0206">Cytoskeleton</keyword>
<dbReference type="Gene3D" id="2.30.30.40">
    <property type="entry name" value="SH3 Domains"/>
    <property type="match status" value="3"/>
</dbReference>
<keyword evidence="8" id="KW-0967">Endosome</keyword>
<dbReference type="Pfam" id="PF03983">
    <property type="entry name" value="SHD1"/>
    <property type="match status" value="1"/>
</dbReference>
<feature type="compositionally biased region" description="Acidic residues" evidence="13">
    <location>
        <begin position="286"/>
        <end position="298"/>
    </location>
</feature>
<evidence type="ECO:0000313" key="16">
    <source>
        <dbReference type="Proteomes" id="UP001153678"/>
    </source>
</evidence>
<accession>A0A9W4SUX8</accession>
<feature type="compositionally biased region" description="Low complexity" evidence="13">
    <location>
        <begin position="981"/>
        <end position="1013"/>
    </location>
</feature>
<dbReference type="CDD" id="cd11773">
    <property type="entry name" value="SH3_Sla1p_1"/>
    <property type="match status" value="1"/>
</dbReference>
<dbReference type="OrthoDB" id="5971719at2759"/>
<dbReference type="SUPFAM" id="SSF50044">
    <property type="entry name" value="SH3-domain"/>
    <property type="match status" value="3"/>
</dbReference>
<feature type="compositionally biased region" description="Basic and acidic residues" evidence="13">
    <location>
        <begin position="397"/>
        <end position="443"/>
    </location>
</feature>
<keyword evidence="12" id="KW-0175">Coiled coil</keyword>
<dbReference type="Pfam" id="PF00018">
    <property type="entry name" value="SH3_1"/>
    <property type="match status" value="3"/>
</dbReference>
<gene>
    <name evidence="15" type="ORF">FWILDA_LOCUS10554</name>
</gene>
<dbReference type="Proteomes" id="UP001153678">
    <property type="component" value="Unassembled WGS sequence"/>
</dbReference>
<feature type="compositionally biased region" description="Basic and acidic residues" evidence="13">
    <location>
        <begin position="850"/>
        <end position="860"/>
    </location>
</feature>
<dbReference type="InterPro" id="IPR001452">
    <property type="entry name" value="SH3_domain"/>
</dbReference>
<evidence type="ECO:0000256" key="9">
    <source>
        <dbReference type="ARBA" id="ARBA00023203"/>
    </source>
</evidence>
<feature type="region of interest" description="Disordered" evidence="13">
    <location>
        <begin position="977"/>
        <end position="1014"/>
    </location>
</feature>
<evidence type="ECO:0000256" key="12">
    <source>
        <dbReference type="SAM" id="Coils"/>
    </source>
</evidence>
<dbReference type="GO" id="GO:0042802">
    <property type="term" value="F:identical protein binding"/>
    <property type="evidence" value="ECO:0007669"/>
    <property type="project" value="InterPro"/>
</dbReference>
<feature type="region of interest" description="Disordered" evidence="13">
    <location>
        <begin position="1130"/>
        <end position="1153"/>
    </location>
</feature>
<dbReference type="GO" id="GO:0005886">
    <property type="term" value="C:plasma membrane"/>
    <property type="evidence" value="ECO:0007669"/>
    <property type="project" value="UniProtKB-SubCell"/>
</dbReference>
<comment type="caution">
    <text evidence="15">The sequence shown here is derived from an EMBL/GenBank/DDBJ whole genome shotgun (WGS) entry which is preliminary data.</text>
</comment>
<feature type="compositionally biased region" description="Low complexity" evidence="13">
    <location>
        <begin position="864"/>
        <end position="876"/>
    </location>
</feature>
<feature type="compositionally biased region" description="Polar residues" evidence="13">
    <location>
        <begin position="902"/>
        <end position="917"/>
    </location>
</feature>
<dbReference type="GO" id="GO:0043130">
    <property type="term" value="F:ubiquitin binding"/>
    <property type="evidence" value="ECO:0007669"/>
    <property type="project" value="InterPro"/>
</dbReference>
<evidence type="ECO:0000256" key="4">
    <source>
        <dbReference type="ARBA" id="ARBA00007948"/>
    </source>
</evidence>
<feature type="domain" description="SH3" evidence="14">
    <location>
        <begin position="75"/>
        <end position="128"/>
    </location>
</feature>
<feature type="region of interest" description="Disordered" evidence="13">
    <location>
        <begin position="388"/>
        <end position="449"/>
    </location>
</feature>
<dbReference type="PANTHER" id="PTHR15735">
    <property type="entry name" value="FCH AND DOUBLE SH3 DOMAINS PROTEIN"/>
    <property type="match status" value="1"/>
</dbReference>
<name>A0A9W4SUX8_9GLOM</name>
<evidence type="ECO:0000256" key="1">
    <source>
        <dbReference type="ARBA" id="ARBA00004125"/>
    </source>
</evidence>
<evidence type="ECO:0000256" key="10">
    <source>
        <dbReference type="ARBA" id="ARBA00023212"/>
    </source>
</evidence>
<evidence type="ECO:0000256" key="13">
    <source>
        <dbReference type="SAM" id="MobiDB-lite"/>
    </source>
</evidence>
<keyword evidence="16" id="KW-1185">Reference proteome</keyword>
<protein>
    <recommendedName>
        <fullName evidence="5">Actin cytoskeleton-regulatory complex protein SLA1</fullName>
    </recommendedName>
</protein>
<dbReference type="GO" id="GO:0006897">
    <property type="term" value="P:endocytosis"/>
    <property type="evidence" value="ECO:0007669"/>
    <property type="project" value="UniProtKB-KW"/>
</dbReference>
<dbReference type="PRINTS" id="PR01887">
    <property type="entry name" value="SPECTRNALPHA"/>
</dbReference>
<evidence type="ECO:0000256" key="2">
    <source>
        <dbReference type="ARBA" id="ARBA00004134"/>
    </source>
</evidence>
<dbReference type="InterPro" id="IPR036028">
    <property type="entry name" value="SH3-like_dom_sf"/>
</dbReference>
<dbReference type="InterPro" id="IPR007131">
    <property type="entry name" value="SHD1"/>
</dbReference>
<dbReference type="InterPro" id="IPR013761">
    <property type="entry name" value="SAM/pointed_sf"/>
</dbReference>
<dbReference type="GO" id="GO:0030674">
    <property type="term" value="F:protein-macromolecule adaptor activity"/>
    <property type="evidence" value="ECO:0007669"/>
    <property type="project" value="InterPro"/>
</dbReference>
<dbReference type="PROSITE" id="PS50002">
    <property type="entry name" value="SH3"/>
    <property type="match status" value="3"/>
</dbReference>
<evidence type="ECO:0000313" key="15">
    <source>
        <dbReference type="EMBL" id="CAI2182385.1"/>
    </source>
</evidence>
<evidence type="ECO:0000259" key="14">
    <source>
        <dbReference type="PROSITE" id="PS50002"/>
    </source>
</evidence>
<keyword evidence="10" id="KW-0963">Cytoplasm</keyword>
<evidence type="ECO:0000256" key="11">
    <source>
        <dbReference type="PROSITE-ProRule" id="PRU00192"/>
    </source>
</evidence>
<evidence type="ECO:0000256" key="5">
    <source>
        <dbReference type="ARBA" id="ARBA00020357"/>
    </source>
</evidence>
<feature type="coiled-coil region" evidence="12">
    <location>
        <begin position="743"/>
        <end position="770"/>
    </location>
</feature>
<feature type="compositionally biased region" description="Low complexity" evidence="13">
    <location>
        <begin position="263"/>
        <end position="281"/>
    </location>
</feature>
<dbReference type="Gene3D" id="2.30.30.700">
    <property type="entry name" value="SLA1 homology domain 1"/>
    <property type="match status" value="1"/>
</dbReference>
<dbReference type="Gene3D" id="1.10.150.50">
    <property type="entry name" value="Transcription Factor, Ets-1"/>
    <property type="match status" value="1"/>
</dbReference>
<sequence length="1153" mass="128996">MPFNYVSICIALYDYTAQTEDELTFHEDDVLYILENDEEDWWKAKLKSANTEGEHPIGLVPRNYIQEAECTAVLRALWDYEASSEEELSFKEDDMLNLYEEDGDGWFLVKFNDVFGMIPPNYVEKTNKAKPVSLFDALSSANNTYVDPLKLYAVKAARPKAGSLANERKTWSVTELVGDKKKQKKKGTLVIGNGRAPVRQWEINDITDINKDKKNISFTFGGSKGGTIDFHANKNVIIEIFQKAEDCRASIEIPTVKVDNSSTRSSIVSPTLSSSRPSSTHKSIESEELQEYENDEQDVSNSYHSVPEVTIEEKYVEENELLSPKFGVALYDFDAQGEDEVSIREGDELWIIDDVSSEEWWKIKKGDEEGVVPASFIELHSEEDIEAEKAAQVAAAEAERQQFEEEERIKREEERRRRQRDEEGRKRREAEKRALEEKKRKEAQLQLAPPPPILPTYDFVIKLTIYEVKKPAHSIRSFCAYKVALKCVKTPLSVQGILTRISCRLLVIIVEKEAAVKKIQTPSNRALPERPAQALSKSKPIPSNTRTWTDRSGSFKVEAQFLQLIDGNVHLHKLNGVKIAVPVDKMSKEDLAYLEDVTGEKVYDKNDDTPLAAIAAAYKGKARLSNNYAIDYDWYDFFLNADVSHEDAFEYAKKFLAEKMDESSIPDLDRDVMKGLGIKEGDIIRIKKYIDQKYNFGKKRNVSFGSTSVIPDDIDIQSKNKQSVRKSQPEDVQKAQQLSEFDIKIQLKRDEQLARELQEEENRIARSEGRQIPKSADLYSNLDSIIQREEKKTPTTTPQLFAANNGMLKNNTKKARPQPTKAASIQIDAKTLVAKGSFDDAFKSSSTTSRENKFDDDAWVSKDLTPPLVPTSSSSTPPSPPPPPLIPQAPPSIPFLPAKPASLSTNNNMMSIQRSNSTGSFQGMGTGNLSGPVVNNFNSSLNTWSSASLTTSTLTNSTSGYNLSSVNQIHSSIDTSNQLRSQSFNSNNNLINPSFNQKSSNQSQQLQSQQSSKYDPQNVFASMKNGQFGPIVPTSNFNANASQDKYAVFKQVDPNAPSVLSNSNGTGFGQNQGGLINSNQTNWNQNNLGFPQQTSNFGMSGQNSGLSGQPNQMGLNPQAYNPNQGLNINPGMNQGFAPNPNFNNNQQYPGRQW</sequence>
<feature type="domain" description="SH3" evidence="14">
    <location>
        <begin position="322"/>
        <end position="382"/>
    </location>
</feature>
<feature type="non-terminal residue" evidence="15">
    <location>
        <position position="1"/>
    </location>
</feature>
<proteinExistence type="inferred from homology"/>
<evidence type="ECO:0000256" key="6">
    <source>
        <dbReference type="ARBA" id="ARBA00022443"/>
    </source>
</evidence>
<dbReference type="GO" id="GO:0030479">
    <property type="term" value="C:actin cortical patch"/>
    <property type="evidence" value="ECO:0007669"/>
    <property type="project" value="UniProtKB-SubCell"/>
</dbReference>
<feature type="domain" description="SH3" evidence="14">
    <location>
        <begin position="4"/>
        <end position="70"/>
    </location>
</feature>
<keyword evidence="7" id="KW-0254">Endocytosis</keyword>
<dbReference type="EMBL" id="CAMKVN010002736">
    <property type="protein sequence ID" value="CAI2182385.1"/>
    <property type="molecule type" value="Genomic_DNA"/>
</dbReference>
<feature type="compositionally biased region" description="Low complexity" evidence="13">
    <location>
        <begin position="1133"/>
        <end position="1153"/>
    </location>
</feature>
<dbReference type="InterPro" id="IPR056996">
    <property type="entry name" value="PH_SLA1"/>
</dbReference>
<dbReference type="PRINTS" id="PR00452">
    <property type="entry name" value="SH3DOMAIN"/>
</dbReference>
<evidence type="ECO:0000256" key="8">
    <source>
        <dbReference type="ARBA" id="ARBA00022753"/>
    </source>
</evidence>
<dbReference type="GO" id="GO:0010008">
    <property type="term" value="C:endosome membrane"/>
    <property type="evidence" value="ECO:0007669"/>
    <property type="project" value="UniProtKB-SubCell"/>
</dbReference>
<organism evidence="15 16">
    <name type="scientific">Funneliformis geosporum</name>
    <dbReference type="NCBI Taxonomy" id="1117311"/>
    <lineage>
        <taxon>Eukaryota</taxon>
        <taxon>Fungi</taxon>
        <taxon>Fungi incertae sedis</taxon>
        <taxon>Mucoromycota</taxon>
        <taxon>Glomeromycotina</taxon>
        <taxon>Glomeromycetes</taxon>
        <taxon>Glomerales</taxon>
        <taxon>Glomeraceae</taxon>
        <taxon>Funneliformis</taxon>
    </lineage>
</organism>
<evidence type="ECO:0000256" key="3">
    <source>
        <dbReference type="ARBA" id="ARBA00004413"/>
    </source>
</evidence>
<feature type="region of interest" description="Disordered" evidence="13">
    <location>
        <begin position="522"/>
        <end position="547"/>
    </location>
</feature>
<dbReference type="Pfam" id="PF24081">
    <property type="entry name" value="PH_SLA1"/>
    <property type="match status" value="1"/>
</dbReference>